<feature type="compositionally biased region" description="Basic residues" evidence="1">
    <location>
        <begin position="166"/>
        <end position="176"/>
    </location>
</feature>
<reference evidence="2" key="2">
    <citation type="submission" date="2023-06" db="EMBL/GenBank/DDBJ databases">
        <authorList>
            <person name="Swenson N.G."/>
            <person name="Wegrzyn J.L."/>
            <person name="Mcevoy S.L."/>
        </authorList>
    </citation>
    <scope>NUCLEOTIDE SEQUENCE</scope>
    <source>
        <strain evidence="2">NS2018</strain>
        <tissue evidence="2">Leaf</tissue>
    </source>
</reference>
<dbReference type="Proteomes" id="UP001168877">
    <property type="component" value="Unassembled WGS sequence"/>
</dbReference>
<feature type="region of interest" description="Disordered" evidence="1">
    <location>
        <begin position="60"/>
        <end position="79"/>
    </location>
</feature>
<keyword evidence="3" id="KW-1185">Reference proteome</keyword>
<sequence>MFGAWLKVGIPIIRPPTQGRVSLRQSSASLAGSPCVKIKPASGLSHPGSSTGKESQVVVKESGSGGNTTGTDMEGVGKGKGKIDGIMIADSRVVNSNSHDGRQSNVIGENAGVATNKLIFEFSSQRSKAQVLNDSIVKTTLSMIELGRKDAAGGPRPYAGKDLHSGRWKRVGHKSKVGSNESDGGCRLGKRESPTSDRHQVSNKKSRGVSQQSSDVLVDVEVCGHYDFIQEERLSKSSLALVVSDGACVGESGVGGAELVPDGTTWPQVCGGVVTSEGSTVGIEQLSSVRISDETEISTSQFLSTGRMQ</sequence>
<feature type="region of interest" description="Disordered" evidence="1">
    <location>
        <begin position="148"/>
        <end position="212"/>
    </location>
</feature>
<comment type="caution">
    <text evidence="2">The sequence shown here is derived from an EMBL/GenBank/DDBJ whole genome shotgun (WGS) entry which is preliminary data.</text>
</comment>
<accession>A0AA39SKC7</accession>
<evidence type="ECO:0000256" key="1">
    <source>
        <dbReference type="SAM" id="MobiDB-lite"/>
    </source>
</evidence>
<evidence type="ECO:0000313" key="3">
    <source>
        <dbReference type="Proteomes" id="UP001168877"/>
    </source>
</evidence>
<reference evidence="2" key="1">
    <citation type="journal article" date="2022" name="Plant J.">
        <title>Strategies of tolerance reflected in two North American maple genomes.</title>
        <authorList>
            <person name="McEvoy S.L."/>
            <person name="Sezen U.U."/>
            <person name="Trouern-Trend A."/>
            <person name="McMahon S.M."/>
            <person name="Schaberg P.G."/>
            <person name="Yang J."/>
            <person name="Wegrzyn J.L."/>
            <person name="Swenson N.G."/>
        </authorList>
    </citation>
    <scope>NUCLEOTIDE SEQUENCE</scope>
    <source>
        <strain evidence="2">NS2018</strain>
    </source>
</reference>
<evidence type="ECO:0000313" key="2">
    <source>
        <dbReference type="EMBL" id="KAK0593434.1"/>
    </source>
</evidence>
<name>A0AA39SKC7_ACESA</name>
<gene>
    <name evidence="2" type="ORF">LWI29_036558</name>
</gene>
<dbReference type="AlphaFoldDB" id="A0AA39SKC7"/>
<feature type="compositionally biased region" description="Basic and acidic residues" evidence="1">
    <location>
        <begin position="189"/>
        <end position="200"/>
    </location>
</feature>
<proteinExistence type="predicted"/>
<dbReference type="EMBL" id="JAUESC010000380">
    <property type="protein sequence ID" value="KAK0593434.1"/>
    <property type="molecule type" value="Genomic_DNA"/>
</dbReference>
<protein>
    <submittedName>
        <fullName evidence="2">Uncharacterized protein</fullName>
    </submittedName>
</protein>
<organism evidence="2 3">
    <name type="scientific">Acer saccharum</name>
    <name type="common">Sugar maple</name>
    <dbReference type="NCBI Taxonomy" id="4024"/>
    <lineage>
        <taxon>Eukaryota</taxon>
        <taxon>Viridiplantae</taxon>
        <taxon>Streptophyta</taxon>
        <taxon>Embryophyta</taxon>
        <taxon>Tracheophyta</taxon>
        <taxon>Spermatophyta</taxon>
        <taxon>Magnoliopsida</taxon>
        <taxon>eudicotyledons</taxon>
        <taxon>Gunneridae</taxon>
        <taxon>Pentapetalae</taxon>
        <taxon>rosids</taxon>
        <taxon>malvids</taxon>
        <taxon>Sapindales</taxon>
        <taxon>Sapindaceae</taxon>
        <taxon>Hippocastanoideae</taxon>
        <taxon>Acereae</taxon>
        <taxon>Acer</taxon>
    </lineage>
</organism>